<evidence type="ECO:0000313" key="2">
    <source>
        <dbReference type="Proteomes" id="UP001597051"/>
    </source>
</evidence>
<name>A0ABW3J0M1_9FLAO</name>
<dbReference type="Proteomes" id="UP001597051">
    <property type="component" value="Unassembled WGS sequence"/>
</dbReference>
<sequence length="74" mass="8493">MNEETFKVRAYGYGELAQLYCPHVTKKSASAQLHRWINESETALPRLEKLGYKSGIRLFTPAHVRVIIDEFGEP</sequence>
<accession>A0ABW3J0M1</accession>
<keyword evidence="2" id="KW-1185">Reference proteome</keyword>
<gene>
    <name evidence="1" type="ORF">ACFQ0S_05820</name>
</gene>
<protein>
    <submittedName>
        <fullName evidence="1">DUF4248 domain-containing protein</fullName>
    </submittedName>
</protein>
<dbReference type="Pfam" id="PF14053">
    <property type="entry name" value="DUF4248"/>
    <property type="match status" value="1"/>
</dbReference>
<comment type="caution">
    <text evidence="1">The sequence shown here is derived from an EMBL/GenBank/DDBJ whole genome shotgun (WGS) entry which is preliminary data.</text>
</comment>
<evidence type="ECO:0000313" key="1">
    <source>
        <dbReference type="EMBL" id="MFD0983992.1"/>
    </source>
</evidence>
<organism evidence="1 2">
    <name type="scientific">Flavobacterium myungsuense</name>
    <dbReference type="NCBI Taxonomy" id="651823"/>
    <lineage>
        <taxon>Bacteria</taxon>
        <taxon>Pseudomonadati</taxon>
        <taxon>Bacteroidota</taxon>
        <taxon>Flavobacteriia</taxon>
        <taxon>Flavobacteriales</taxon>
        <taxon>Flavobacteriaceae</taxon>
        <taxon>Flavobacterium</taxon>
    </lineage>
</organism>
<reference evidence="2" key="1">
    <citation type="journal article" date="2019" name="Int. J. Syst. Evol. Microbiol.">
        <title>The Global Catalogue of Microorganisms (GCM) 10K type strain sequencing project: providing services to taxonomists for standard genome sequencing and annotation.</title>
        <authorList>
            <consortium name="The Broad Institute Genomics Platform"/>
            <consortium name="The Broad Institute Genome Sequencing Center for Infectious Disease"/>
            <person name="Wu L."/>
            <person name="Ma J."/>
        </authorList>
    </citation>
    <scope>NUCLEOTIDE SEQUENCE [LARGE SCALE GENOMIC DNA]</scope>
    <source>
        <strain evidence="2">CECT 7649</strain>
    </source>
</reference>
<dbReference type="EMBL" id="JBHTIZ010000013">
    <property type="protein sequence ID" value="MFD0983992.1"/>
    <property type="molecule type" value="Genomic_DNA"/>
</dbReference>
<dbReference type="InterPro" id="IPR025342">
    <property type="entry name" value="DUF4248"/>
</dbReference>
<dbReference type="RefSeq" id="WP_379756492.1">
    <property type="nucleotide sequence ID" value="NZ_JBHSYB010000025.1"/>
</dbReference>
<proteinExistence type="predicted"/>